<evidence type="ECO:0008006" key="4">
    <source>
        <dbReference type="Google" id="ProtNLM"/>
    </source>
</evidence>
<organism evidence="2 3">
    <name type="scientific">Rhodococcus cercidiphylli</name>
    <dbReference type="NCBI Taxonomy" id="489916"/>
    <lineage>
        <taxon>Bacteria</taxon>
        <taxon>Bacillati</taxon>
        <taxon>Actinomycetota</taxon>
        <taxon>Actinomycetes</taxon>
        <taxon>Mycobacteriales</taxon>
        <taxon>Nocardiaceae</taxon>
        <taxon>Rhodococcus</taxon>
    </lineage>
</organism>
<gene>
    <name evidence="2" type="ORF">R3P95_10300</name>
</gene>
<comment type="caution">
    <text evidence="2">The sequence shown here is derived from an EMBL/GenBank/DDBJ whole genome shotgun (WGS) entry which is preliminary data.</text>
</comment>
<proteinExistence type="predicted"/>
<feature type="chain" id="PRO_5046944310" description="Lipoprotein" evidence="1">
    <location>
        <begin position="20"/>
        <end position="465"/>
    </location>
</feature>
<dbReference type="Proteomes" id="UP001185899">
    <property type="component" value="Unassembled WGS sequence"/>
</dbReference>
<sequence length="465" mass="49740">MVLRSATAPRRRWATMAFAVAFVLTACSSPQEGFTEMDPGSGTLMASSGFDVRRDGFSFPNWGPPTAEHGQGLTPASMQSLFGDVVCTPGTESDRCVLSPMGRVTSEVFENGMNGGHCFGMAAVAGLAYRNSIDTSSFVAPGATLFDARPSPATDAVIARYFNTQEVEPTADSEMSAPVDEVIDRLTTAWAEGQDYLLAFYTEDGTSGHAVTPIAIRDLGDSTRGIVIYDNNYPGVEKMIVTDTAADTWYYTTSADPADDSYLFSGTPDNQLKLFPLAEMTGVHQCPSCTEVGAQDQDYLVLVTDNTNDPVDLTDVEWSLSVSDSDRVRRSAFINNDNTALLEASIDTPMRLTLSDVADNERDASIDISILSDGWVVRSTSLRLPAGASIVAEISPTERSMTLTTDTPTTSDYTAATEDARGSRSAFVSTIDLPVDGELVVGPTDTDTLRLTDGAGQVLREVAMT</sequence>
<dbReference type="EMBL" id="JAWLKE010000003">
    <property type="protein sequence ID" value="MDV6230937.1"/>
    <property type="molecule type" value="Genomic_DNA"/>
</dbReference>
<evidence type="ECO:0000313" key="2">
    <source>
        <dbReference type="EMBL" id="MDV6230937.1"/>
    </source>
</evidence>
<evidence type="ECO:0000256" key="1">
    <source>
        <dbReference type="SAM" id="SignalP"/>
    </source>
</evidence>
<accession>A0ABU4AXI0</accession>
<keyword evidence="3" id="KW-1185">Reference proteome</keyword>
<name>A0ABU4AXI0_9NOCA</name>
<keyword evidence="1" id="KW-0732">Signal</keyword>
<reference evidence="2 3" key="1">
    <citation type="submission" date="2023-10" db="EMBL/GenBank/DDBJ databases">
        <title>Development of a sustainable strategy for remediation of hydrocarbon-contaminated territories based on the waste exchange concept.</title>
        <authorList>
            <person name="Krivoruchko A."/>
        </authorList>
    </citation>
    <scope>NUCLEOTIDE SEQUENCE [LARGE SCALE GENOMIC DNA]</scope>
    <source>
        <strain evidence="2 3">IEGM 1322</strain>
    </source>
</reference>
<protein>
    <recommendedName>
        <fullName evidence="4">Lipoprotein</fullName>
    </recommendedName>
</protein>
<dbReference type="RefSeq" id="WP_317548272.1">
    <property type="nucleotide sequence ID" value="NZ_JAWLKE010000003.1"/>
</dbReference>
<dbReference type="PROSITE" id="PS51257">
    <property type="entry name" value="PROKAR_LIPOPROTEIN"/>
    <property type="match status" value="1"/>
</dbReference>
<feature type="signal peptide" evidence="1">
    <location>
        <begin position="1"/>
        <end position="19"/>
    </location>
</feature>
<evidence type="ECO:0000313" key="3">
    <source>
        <dbReference type="Proteomes" id="UP001185899"/>
    </source>
</evidence>